<evidence type="ECO:0000313" key="8">
    <source>
        <dbReference type="EMBL" id="KRO18277.1"/>
    </source>
</evidence>
<evidence type="ECO:0000256" key="1">
    <source>
        <dbReference type="ARBA" id="ARBA00004651"/>
    </source>
</evidence>
<feature type="transmembrane region" description="Helical" evidence="6">
    <location>
        <begin position="108"/>
        <end position="130"/>
    </location>
</feature>
<dbReference type="Pfam" id="PF10035">
    <property type="entry name" value="DUF2179"/>
    <property type="match status" value="1"/>
</dbReference>
<dbReference type="Gene3D" id="3.30.70.120">
    <property type="match status" value="1"/>
</dbReference>
<reference evidence="8 9" key="1">
    <citation type="journal article" date="2015" name="Genome Announc.">
        <title>Expanding the biotechnology potential of lactobacilli through comparative genomics of 213 strains and associated genera.</title>
        <authorList>
            <person name="Sun Z."/>
            <person name="Harris H.M."/>
            <person name="McCann A."/>
            <person name="Guo C."/>
            <person name="Argimon S."/>
            <person name="Zhang W."/>
            <person name="Yang X."/>
            <person name="Jeffery I.B."/>
            <person name="Cooney J.C."/>
            <person name="Kagawa T.F."/>
            <person name="Liu W."/>
            <person name="Song Y."/>
            <person name="Salvetti E."/>
            <person name="Wrobel A."/>
            <person name="Rasinkangas P."/>
            <person name="Parkhill J."/>
            <person name="Rea M.C."/>
            <person name="O'Sullivan O."/>
            <person name="Ritari J."/>
            <person name="Douillard F.P."/>
            <person name="Paul Ross R."/>
            <person name="Yang R."/>
            <person name="Briner A.E."/>
            <person name="Felis G.E."/>
            <person name="de Vos W.M."/>
            <person name="Barrangou R."/>
            <person name="Klaenhammer T.R."/>
            <person name="Caufield P.W."/>
            <person name="Cui Y."/>
            <person name="Zhang H."/>
            <person name="O'Toole P.W."/>
        </authorList>
    </citation>
    <scope>NUCLEOTIDE SEQUENCE [LARGE SCALE GENOMIC DNA]</scope>
    <source>
        <strain evidence="8 9">DSM 24301</strain>
    </source>
</reference>
<feature type="transmembrane region" description="Helical" evidence="6">
    <location>
        <begin position="77"/>
        <end position="96"/>
    </location>
</feature>
<dbReference type="InterPro" id="IPR051461">
    <property type="entry name" value="UPF0750_membrane"/>
</dbReference>
<name>A0A0R2MXK3_9LACO</name>
<sequence>MQKLWRTARDLLMITIGCGLYGFGLVTVNIANHLAEGGITGITLLIRFWWHIDPAYTTFLLNIPLVLLGYRYLGKRALAYTIYGTVMLSFWLFVWQRLPVSLNINHDLFIAGLLAGIFGGVGSGLVYRFGGTTGGSDVIARILEKQTGTPMGKSLLIFDIIVLGISLSYLNLELMMYTLLASYVFSRIVDFTVEGAYAAKGLLIISDENQPIAQAIMAELERGVTYLDGEGGYQNAHRQVLYAVVSPTEVAAVKRIINRFDHHAFISIIDVHEALGEGFTYARPVRRLLRSKS</sequence>
<evidence type="ECO:0000256" key="6">
    <source>
        <dbReference type="SAM" id="Phobius"/>
    </source>
</evidence>
<feature type="transmembrane region" description="Helical" evidence="6">
    <location>
        <begin position="51"/>
        <end position="70"/>
    </location>
</feature>
<dbReference type="PANTHER" id="PTHR33545">
    <property type="entry name" value="UPF0750 MEMBRANE PROTEIN YITT-RELATED"/>
    <property type="match status" value="1"/>
</dbReference>
<keyword evidence="2" id="KW-1003">Cell membrane</keyword>
<evidence type="ECO:0000256" key="5">
    <source>
        <dbReference type="ARBA" id="ARBA00023136"/>
    </source>
</evidence>
<evidence type="ECO:0000256" key="4">
    <source>
        <dbReference type="ARBA" id="ARBA00022989"/>
    </source>
</evidence>
<dbReference type="PIRSF" id="PIRSF006483">
    <property type="entry name" value="Membrane_protein_YitT"/>
    <property type="match status" value="1"/>
</dbReference>
<feature type="domain" description="DUF2179" evidence="7">
    <location>
        <begin position="222"/>
        <end position="276"/>
    </location>
</feature>
<dbReference type="InterPro" id="IPR015867">
    <property type="entry name" value="N-reg_PII/ATP_PRibTrfase_C"/>
</dbReference>
<gene>
    <name evidence="8" type="ORF">IV56_GL001408</name>
</gene>
<feature type="transmembrane region" description="Helical" evidence="6">
    <location>
        <begin position="151"/>
        <end position="170"/>
    </location>
</feature>
<keyword evidence="3 6" id="KW-0812">Transmembrane</keyword>
<dbReference type="InterPro" id="IPR003740">
    <property type="entry name" value="YitT"/>
</dbReference>
<dbReference type="PATRIC" id="fig|1293598.4.peg.1473"/>
<proteinExistence type="predicted"/>
<comment type="caution">
    <text evidence="8">The sequence shown here is derived from an EMBL/GenBank/DDBJ whole genome shotgun (WGS) entry which is preliminary data.</text>
</comment>
<dbReference type="RefSeq" id="WP_056992105.1">
    <property type="nucleotide sequence ID" value="NZ_JQCE01000005.1"/>
</dbReference>
<dbReference type="EMBL" id="JQCE01000005">
    <property type="protein sequence ID" value="KRO18277.1"/>
    <property type="molecule type" value="Genomic_DNA"/>
</dbReference>
<dbReference type="Proteomes" id="UP000050969">
    <property type="component" value="Unassembled WGS sequence"/>
</dbReference>
<dbReference type="InterPro" id="IPR019264">
    <property type="entry name" value="DUF2179"/>
</dbReference>
<evidence type="ECO:0000313" key="9">
    <source>
        <dbReference type="Proteomes" id="UP000050969"/>
    </source>
</evidence>
<feature type="transmembrane region" description="Helical" evidence="6">
    <location>
        <begin position="12"/>
        <end position="31"/>
    </location>
</feature>
<evidence type="ECO:0000259" key="7">
    <source>
        <dbReference type="Pfam" id="PF10035"/>
    </source>
</evidence>
<keyword evidence="5 6" id="KW-0472">Membrane</keyword>
<dbReference type="PANTHER" id="PTHR33545:SF10">
    <property type="entry name" value="UPF0750 MEMBRANE PROTEIN YPJC"/>
    <property type="match status" value="1"/>
</dbReference>
<keyword evidence="4 6" id="KW-1133">Transmembrane helix</keyword>
<dbReference type="Pfam" id="PF02588">
    <property type="entry name" value="YitT_membrane"/>
    <property type="match status" value="1"/>
</dbReference>
<dbReference type="CDD" id="cd16380">
    <property type="entry name" value="YitT_C"/>
    <property type="match status" value="1"/>
</dbReference>
<dbReference type="STRING" id="1293598.IV56_GL001408"/>
<keyword evidence="9" id="KW-1185">Reference proteome</keyword>
<protein>
    <recommendedName>
        <fullName evidence="7">DUF2179 domain-containing protein</fullName>
    </recommendedName>
</protein>
<dbReference type="AlphaFoldDB" id="A0A0R2MXK3"/>
<dbReference type="GO" id="GO:0005886">
    <property type="term" value="C:plasma membrane"/>
    <property type="evidence" value="ECO:0007669"/>
    <property type="project" value="UniProtKB-SubCell"/>
</dbReference>
<organism evidence="8 9">
    <name type="scientific">Lacticaseibacillus saniviri JCM 17471 = DSM 24301</name>
    <dbReference type="NCBI Taxonomy" id="1293598"/>
    <lineage>
        <taxon>Bacteria</taxon>
        <taxon>Bacillati</taxon>
        <taxon>Bacillota</taxon>
        <taxon>Bacilli</taxon>
        <taxon>Lactobacillales</taxon>
        <taxon>Lactobacillaceae</taxon>
        <taxon>Lacticaseibacillus</taxon>
    </lineage>
</organism>
<comment type="subcellular location">
    <subcellularLocation>
        <location evidence="1">Cell membrane</location>
        <topology evidence="1">Multi-pass membrane protein</topology>
    </subcellularLocation>
</comment>
<accession>A0A0R2MXK3</accession>
<evidence type="ECO:0000256" key="2">
    <source>
        <dbReference type="ARBA" id="ARBA00022475"/>
    </source>
</evidence>
<evidence type="ECO:0000256" key="3">
    <source>
        <dbReference type="ARBA" id="ARBA00022692"/>
    </source>
</evidence>